<evidence type="ECO:0000256" key="4">
    <source>
        <dbReference type="ARBA" id="ARBA00022723"/>
    </source>
</evidence>
<keyword evidence="5 11" id="KW-0408">Iron</keyword>
<feature type="binding site" evidence="11">
    <location>
        <position position="28"/>
    </location>
    <ligand>
        <name>[4Fe-4S] cluster</name>
        <dbReference type="ChEBI" id="CHEBI:49883"/>
    </ligand>
</feature>
<comment type="cofactor">
    <cofactor evidence="11">
        <name>[4Fe-4S] cluster</name>
        <dbReference type="ChEBI" id="CHEBI:49883"/>
    </cofactor>
    <text evidence="11">Binds 1 [4Fe-4S] cluster per subunit. Following nitrosylation of the [4Fe-4S] cluster binds 1 [4Fe-8(NO)] cluster per subunit.</text>
</comment>
<feature type="domain" description="4Fe-4S Wbl-type" evidence="13">
    <location>
        <begin position="27"/>
        <end position="90"/>
    </location>
</feature>
<keyword evidence="11" id="KW-0963">Cytoplasm</keyword>
<feature type="binding site" evidence="11">
    <location>
        <position position="60"/>
    </location>
    <ligand>
        <name>[4Fe-4S] cluster</name>
        <dbReference type="ChEBI" id="CHEBI:49883"/>
    </ligand>
</feature>
<evidence type="ECO:0000256" key="9">
    <source>
        <dbReference type="ARBA" id="ARBA00023157"/>
    </source>
</evidence>
<evidence type="ECO:0000259" key="13">
    <source>
        <dbReference type="PROSITE" id="PS51674"/>
    </source>
</evidence>
<evidence type="ECO:0000313" key="14">
    <source>
        <dbReference type="EMBL" id="MEE4543981.1"/>
    </source>
</evidence>
<evidence type="ECO:0000256" key="1">
    <source>
        <dbReference type="ARBA" id="ARBA00004496"/>
    </source>
</evidence>
<feature type="binding site" evidence="11">
    <location>
        <position position="57"/>
    </location>
    <ligand>
        <name>[4Fe-4S] cluster</name>
        <dbReference type="ChEBI" id="CHEBI:49883"/>
    </ligand>
</feature>
<dbReference type="RefSeq" id="WP_330796871.1">
    <property type="nucleotide sequence ID" value="NZ_JAZEWV010000014.1"/>
</dbReference>
<name>A0ABU7PDU8_9ACTN</name>
<comment type="function">
    <text evidence="11">Acts as a transcriptional regulator. Probably redox-responsive. The apo- but not holo-form probably binds DNA.</text>
</comment>
<keyword evidence="10 11" id="KW-0804">Transcription</keyword>
<evidence type="ECO:0000256" key="10">
    <source>
        <dbReference type="ARBA" id="ARBA00023163"/>
    </source>
</evidence>
<dbReference type="PROSITE" id="PS51674">
    <property type="entry name" value="4FE4S_WBL"/>
    <property type="match status" value="1"/>
</dbReference>
<dbReference type="HAMAP" id="MF_01479">
    <property type="entry name" value="WhiB"/>
    <property type="match status" value="1"/>
</dbReference>
<evidence type="ECO:0000256" key="7">
    <source>
        <dbReference type="ARBA" id="ARBA00023015"/>
    </source>
</evidence>
<keyword evidence="9 11" id="KW-1015">Disulfide bond</keyword>
<feature type="compositionally biased region" description="Acidic residues" evidence="12">
    <location>
        <begin position="181"/>
        <end position="197"/>
    </location>
</feature>
<keyword evidence="4 11" id="KW-0479">Metal-binding</keyword>
<evidence type="ECO:0000256" key="12">
    <source>
        <dbReference type="SAM" id="MobiDB-lite"/>
    </source>
</evidence>
<evidence type="ECO:0000256" key="11">
    <source>
        <dbReference type="HAMAP-Rule" id="MF_01479"/>
    </source>
</evidence>
<comment type="similarity">
    <text evidence="2 11">Belongs to the WhiB family.</text>
</comment>
<gene>
    <name evidence="11" type="primary">whiB</name>
    <name evidence="14" type="ORF">V2S66_18640</name>
</gene>
<evidence type="ECO:0000256" key="5">
    <source>
        <dbReference type="ARBA" id="ARBA00023004"/>
    </source>
</evidence>
<proteinExistence type="inferred from homology"/>
<dbReference type="Pfam" id="PF02467">
    <property type="entry name" value="Whib"/>
    <property type="match status" value="1"/>
</dbReference>
<protein>
    <recommendedName>
        <fullName evidence="11">Transcriptional regulator WhiB</fullName>
    </recommendedName>
</protein>
<evidence type="ECO:0000256" key="6">
    <source>
        <dbReference type="ARBA" id="ARBA00023014"/>
    </source>
</evidence>
<feature type="binding site" evidence="11">
    <location>
        <position position="66"/>
    </location>
    <ligand>
        <name>[4Fe-4S] cluster</name>
        <dbReference type="ChEBI" id="CHEBI:49883"/>
    </ligand>
</feature>
<keyword evidence="15" id="KW-1185">Reference proteome</keyword>
<dbReference type="PANTHER" id="PTHR38839">
    <property type="entry name" value="TRANSCRIPTIONAL REGULATOR WHID-RELATED"/>
    <property type="match status" value="1"/>
</dbReference>
<dbReference type="InterPro" id="IPR034768">
    <property type="entry name" value="4FE4S_WBL"/>
</dbReference>
<evidence type="ECO:0000256" key="2">
    <source>
        <dbReference type="ARBA" id="ARBA00006597"/>
    </source>
</evidence>
<reference evidence="14 15" key="1">
    <citation type="submission" date="2023-12" db="EMBL/GenBank/DDBJ databases">
        <title>Streptomyces sp. V4-01.</title>
        <authorList>
            <person name="Somphong A."/>
            <person name="Phongsopitanun W."/>
        </authorList>
    </citation>
    <scope>NUCLEOTIDE SEQUENCE [LARGE SCALE GENOMIC DNA]</scope>
    <source>
        <strain evidence="14 15">V4-01</strain>
    </source>
</reference>
<comment type="PTM">
    <text evidence="11">The Fe-S cluster can be nitrosylated by nitric oxide (NO).</text>
</comment>
<evidence type="ECO:0000256" key="3">
    <source>
        <dbReference type="ARBA" id="ARBA00022485"/>
    </source>
</evidence>
<feature type="region of interest" description="Disordered" evidence="12">
    <location>
        <begin position="162"/>
        <end position="217"/>
    </location>
</feature>
<accession>A0ABU7PDU8</accession>
<comment type="PTM">
    <text evidence="11">Upon Fe-S cluster removal intramolecular disulfide bonds are formed.</text>
</comment>
<evidence type="ECO:0000256" key="8">
    <source>
        <dbReference type="ARBA" id="ARBA00023125"/>
    </source>
</evidence>
<dbReference type="Proteomes" id="UP001344658">
    <property type="component" value="Unassembled WGS sequence"/>
</dbReference>
<organism evidence="14 15">
    <name type="scientific">Actinacidiphila polyblastidii</name>
    <dbReference type="NCBI Taxonomy" id="3110430"/>
    <lineage>
        <taxon>Bacteria</taxon>
        <taxon>Bacillati</taxon>
        <taxon>Actinomycetota</taxon>
        <taxon>Actinomycetes</taxon>
        <taxon>Kitasatosporales</taxon>
        <taxon>Streptomycetaceae</taxon>
        <taxon>Actinacidiphila</taxon>
    </lineage>
</organism>
<keyword evidence="7 11" id="KW-0805">Transcription regulation</keyword>
<dbReference type="InterPro" id="IPR003482">
    <property type="entry name" value="Whib"/>
</dbReference>
<comment type="subcellular location">
    <subcellularLocation>
        <location evidence="1 11">Cytoplasm</location>
    </subcellularLocation>
</comment>
<sequence>MRYITTHDAPATGLRGIGDTTWQHHGACNGLKPKVADRIFFPTARNFAAVAQAKTICARCPVLETCLNAAIDTGTKDGIWGGRTEAEREDSHARVAHRLEYKRVRAVVAGRDIPLSTRERAAVAREAVLRGWSPRRLASVLGFKVKHCRDLMGTARHELHQATGGMIPSTPPSAPEHHDQDDTELDDMTTGAEEFDALEGPTDAELAEQSDDLGQTA</sequence>
<keyword evidence="3 11" id="KW-0004">4Fe-4S</keyword>
<keyword evidence="6 11" id="KW-0411">Iron-sulfur</keyword>
<dbReference type="EMBL" id="JAZEWV010000014">
    <property type="protein sequence ID" value="MEE4543981.1"/>
    <property type="molecule type" value="Genomic_DNA"/>
</dbReference>
<evidence type="ECO:0000313" key="15">
    <source>
        <dbReference type="Proteomes" id="UP001344658"/>
    </source>
</evidence>
<keyword evidence="8 11" id="KW-0238">DNA-binding</keyword>
<comment type="caution">
    <text evidence="14">The sequence shown here is derived from an EMBL/GenBank/DDBJ whole genome shotgun (WGS) entry which is preliminary data.</text>
</comment>